<dbReference type="InterPro" id="IPR039421">
    <property type="entry name" value="Type_1_exporter"/>
</dbReference>
<dbReference type="SUPFAM" id="SSF52540">
    <property type="entry name" value="P-loop containing nucleoside triphosphate hydrolases"/>
    <property type="match status" value="1"/>
</dbReference>
<proteinExistence type="predicted"/>
<keyword evidence="6" id="KW-0378">Hydrolase</keyword>
<dbReference type="GO" id="GO:0006508">
    <property type="term" value="P:proteolysis"/>
    <property type="evidence" value="ECO:0007669"/>
    <property type="project" value="InterPro"/>
</dbReference>
<keyword evidence="11" id="KW-0080">Bacteriocin transport</keyword>
<dbReference type="InterPro" id="IPR036640">
    <property type="entry name" value="ABC1_TM_sf"/>
</dbReference>
<dbReference type="Pfam" id="PF00005">
    <property type="entry name" value="ABC_tran"/>
    <property type="match status" value="1"/>
</dbReference>
<dbReference type="PATRIC" id="fig|1473.5.peg.2834"/>
<dbReference type="InterPro" id="IPR003593">
    <property type="entry name" value="AAA+_ATPase"/>
</dbReference>
<dbReference type="InterPro" id="IPR005074">
    <property type="entry name" value="Peptidase_C39"/>
</dbReference>
<dbReference type="RefSeq" id="WP_050353278.1">
    <property type="nucleotide sequence ID" value="NZ_CP073011.1"/>
</dbReference>
<dbReference type="InterPro" id="IPR027417">
    <property type="entry name" value="P-loop_NTPase"/>
</dbReference>
<feature type="transmembrane region" description="Helical" evidence="12">
    <location>
        <begin position="199"/>
        <end position="216"/>
    </location>
</feature>
<keyword evidence="2" id="KW-0813">Transport</keyword>
<dbReference type="PROSITE" id="PS00211">
    <property type="entry name" value="ABC_TRANSPORTER_1"/>
    <property type="match status" value="1"/>
</dbReference>
<keyword evidence="4 12" id="KW-0812">Transmembrane</keyword>
<dbReference type="Proteomes" id="UP000036780">
    <property type="component" value="Unassembled WGS sequence"/>
</dbReference>
<feature type="transmembrane region" description="Helical" evidence="12">
    <location>
        <begin position="296"/>
        <end position="316"/>
    </location>
</feature>
<keyword evidence="7" id="KW-0067">ATP-binding</keyword>
<dbReference type="Pfam" id="PF03412">
    <property type="entry name" value="Peptidase_C39"/>
    <property type="match status" value="1"/>
</dbReference>
<dbReference type="GO" id="GO:0005524">
    <property type="term" value="F:ATP binding"/>
    <property type="evidence" value="ECO:0007669"/>
    <property type="project" value="UniProtKB-KW"/>
</dbReference>
<keyword evidence="17" id="KW-1185">Reference proteome</keyword>
<evidence type="ECO:0000256" key="2">
    <source>
        <dbReference type="ARBA" id="ARBA00022448"/>
    </source>
</evidence>
<dbReference type="PROSITE" id="PS50929">
    <property type="entry name" value="ABC_TM1F"/>
    <property type="match status" value="1"/>
</dbReference>
<reference evidence="17" key="1">
    <citation type="submission" date="2015-07" db="EMBL/GenBank/DDBJ databases">
        <title>Fjat-10053 dsm26.</title>
        <authorList>
            <person name="Liu B."/>
            <person name="Wang J."/>
            <person name="Zhu Y."/>
            <person name="Liu G."/>
            <person name="Chen Q."/>
            <person name="Chen Z."/>
            <person name="Lan J."/>
            <person name="Che J."/>
            <person name="Ge C."/>
            <person name="Shi H."/>
            <person name="Pan Z."/>
            <person name="Liu X."/>
        </authorList>
    </citation>
    <scope>NUCLEOTIDE SEQUENCE [LARGE SCALE GENOMIC DNA]</scope>
    <source>
        <strain evidence="17">DSM 26</strain>
    </source>
</reference>
<dbReference type="PROSITE" id="PS50893">
    <property type="entry name" value="ABC_TRANSPORTER_2"/>
    <property type="match status" value="1"/>
</dbReference>
<gene>
    <name evidence="16" type="ORF">AFK71_20380</name>
</gene>
<dbReference type="GO" id="GO:0043213">
    <property type="term" value="P:bacteriocin transport"/>
    <property type="evidence" value="ECO:0007669"/>
    <property type="project" value="UniProtKB-KW"/>
</dbReference>
<dbReference type="GO" id="GO:0016887">
    <property type="term" value="F:ATP hydrolysis activity"/>
    <property type="evidence" value="ECO:0007669"/>
    <property type="project" value="InterPro"/>
</dbReference>
<dbReference type="InterPro" id="IPR003439">
    <property type="entry name" value="ABC_transporter-like_ATP-bd"/>
</dbReference>
<evidence type="ECO:0000313" key="16">
    <source>
        <dbReference type="EMBL" id="KNE20696.1"/>
    </source>
</evidence>
<keyword evidence="6" id="KW-0788">Thiol protease</keyword>
<dbReference type="Gene3D" id="3.40.50.300">
    <property type="entry name" value="P-loop containing nucleotide triphosphate hydrolases"/>
    <property type="match status" value="1"/>
</dbReference>
<name>A0A0L0QQ70_VIRPA</name>
<evidence type="ECO:0000259" key="15">
    <source>
        <dbReference type="PROSITE" id="PS50990"/>
    </source>
</evidence>
<evidence type="ECO:0000256" key="9">
    <source>
        <dbReference type="ARBA" id="ARBA00022989"/>
    </source>
</evidence>
<keyword evidence="6" id="KW-0645">Protease</keyword>
<keyword evidence="8" id="KW-0653">Protein transport</keyword>
<dbReference type="AlphaFoldDB" id="A0A0L0QQ70"/>
<dbReference type="InterPro" id="IPR017871">
    <property type="entry name" value="ABC_transporter-like_CS"/>
</dbReference>
<evidence type="ECO:0000256" key="6">
    <source>
        <dbReference type="ARBA" id="ARBA00022807"/>
    </source>
</evidence>
<dbReference type="SUPFAM" id="SSF90123">
    <property type="entry name" value="ABC transporter transmembrane region"/>
    <property type="match status" value="1"/>
</dbReference>
<dbReference type="GO" id="GO:0015031">
    <property type="term" value="P:protein transport"/>
    <property type="evidence" value="ECO:0007669"/>
    <property type="project" value="UniProtKB-KW"/>
</dbReference>
<feature type="domain" description="Peptidase C39" evidence="15">
    <location>
        <begin position="9"/>
        <end position="129"/>
    </location>
</feature>
<dbReference type="SMART" id="SM00382">
    <property type="entry name" value="AAA"/>
    <property type="match status" value="1"/>
</dbReference>
<feature type="domain" description="ABC transporter" evidence="13">
    <location>
        <begin position="473"/>
        <end position="705"/>
    </location>
</feature>
<keyword evidence="9 12" id="KW-1133">Transmembrane helix</keyword>
<sequence length="707" mass="80832">MGKLKYIPQSQESECGLCCASMILNSFGCKVLPKDIKEYEDIGRDGLSLQKVGDILSSYNLNVDFYEVGINRLDEILKNPIILYWNNNHFVVLSKIKNNNYYIIDPALGKVKLTKYEFSEKYSNFALTSTPNENFSKVKPKEKHNNWKLYIDYFLENKKRFILLFSISLIFSLSVLLIPSFIGSFTNYYEKNQTISNEYILSLLLIVPLLLALYYSRVSFMLQTVKIMDLNHYHKIVKKLFSVPFQFFLTRSSSLILFRLGLLRSNRELIFDTIFKGILDSIVTIVLLIAVLINDFISFVFLATISLIFGLVLAVLRKDIVLKNKLELNEYTRLQALEYETFSSIFSIKANSQEEYMGDLLMDTNKEALVAYVNRSKVNNVYSTIIYFLNTFGPMVLLVMTVLFSKNENINIGLLIFIFSLSGVYFQNFSSLFNTFNTLGTLKNNLLRINDILDQKDEDEYVGQKEIQLIETIEFENVYFSFPGQKNYVLEDISFKIYGGEKIGFAGATGSGKSTILGLVLGMYKPTKGKIYINNQDIHEVDINEYKKKIGFVPQEPFVYNKSIKDNILMNREINDKQLIEALKVANLIEDISRMPLGIETVISESGTNISGGQKQRIIIARAIVDNPDLLILDEATSSLDNQTELSINKELQNLTQTQIIVAHRLSSIKKCDKIIFLDSGIINDIGSYDYLKQSNPKFAEFSSQEG</sequence>
<evidence type="ECO:0000256" key="12">
    <source>
        <dbReference type="SAM" id="Phobius"/>
    </source>
</evidence>
<dbReference type="Gene3D" id="1.20.1560.10">
    <property type="entry name" value="ABC transporter type 1, transmembrane domain"/>
    <property type="match status" value="1"/>
</dbReference>
<dbReference type="Pfam" id="PF00664">
    <property type="entry name" value="ABC_membrane"/>
    <property type="match status" value="1"/>
</dbReference>
<dbReference type="Gene3D" id="3.90.70.10">
    <property type="entry name" value="Cysteine proteinases"/>
    <property type="match status" value="1"/>
</dbReference>
<evidence type="ECO:0000256" key="11">
    <source>
        <dbReference type="ARBA" id="ARBA00043264"/>
    </source>
</evidence>
<keyword evidence="3" id="KW-1003">Cell membrane</keyword>
<comment type="caution">
    <text evidence="16">The sequence shown here is derived from an EMBL/GenBank/DDBJ whole genome shotgun (WGS) entry which is preliminary data.</text>
</comment>
<dbReference type="InterPro" id="IPR011527">
    <property type="entry name" value="ABC1_TM_dom"/>
</dbReference>
<dbReference type="GO" id="GO:0140359">
    <property type="term" value="F:ABC-type transporter activity"/>
    <property type="evidence" value="ECO:0007669"/>
    <property type="project" value="InterPro"/>
</dbReference>
<evidence type="ECO:0000256" key="10">
    <source>
        <dbReference type="ARBA" id="ARBA00023136"/>
    </source>
</evidence>
<dbReference type="PROSITE" id="PS50990">
    <property type="entry name" value="PEPTIDASE_C39"/>
    <property type="match status" value="1"/>
</dbReference>
<accession>A0A0L0QQ70</accession>
<comment type="subcellular location">
    <subcellularLocation>
        <location evidence="1">Cell membrane</location>
        <topology evidence="1">Multi-pass membrane protein</topology>
    </subcellularLocation>
</comment>
<dbReference type="GO" id="GO:0005886">
    <property type="term" value="C:plasma membrane"/>
    <property type="evidence" value="ECO:0007669"/>
    <property type="project" value="UniProtKB-SubCell"/>
</dbReference>
<keyword evidence="5" id="KW-0547">Nucleotide-binding</keyword>
<evidence type="ECO:0000256" key="8">
    <source>
        <dbReference type="ARBA" id="ARBA00022927"/>
    </source>
</evidence>
<evidence type="ECO:0000256" key="4">
    <source>
        <dbReference type="ARBA" id="ARBA00022692"/>
    </source>
</evidence>
<keyword evidence="10 12" id="KW-0472">Membrane</keyword>
<evidence type="ECO:0000313" key="17">
    <source>
        <dbReference type="Proteomes" id="UP000036780"/>
    </source>
</evidence>
<feature type="transmembrane region" description="Helical" evidence="12">
    <location>
        <begin position="410"/>
        <end position="426"/>
    </location>
</feature>
<evidence type="ECO:0000259" key="14">
    <source>
        <dbReference type="PROSITE" id="PS50929"/>
    </source>
</evidence>
<dbReference type="PANTHER" id="PTHR24221">
    <property type="entry name" value="ATP-BINDING CASSETTE SUB-FAMILY B"/>
    <property type="match status" value="1"/>
</dbReference>
<dbReference type="PANTHER" id="PTHR24221:SF654">
    <property type="entry name" value="ATP-BINDING CASSETTE SUB-FAMILY B MEMBER 6"/>
    <property type="match status" value="1"/>
</dbReference>
<protein>
    <submittedName>
        <fullName evidence="16">Uncharacterized protein</fullName>
    </submittedName>
</protein>
<dbReference type="GO" id="GO:0034040">
    <property type="term" value="F:ATPase-coupled lipid transmembrane transporter activity"/>
    <property type="evidence" value="ECO:0007669"/>
    <property type="project" value="TreeGrafter"/>
</dbReference>
<dbReference type="EMBL" id="LGTO01000007">
    <property type="protein sequence ID" value="KNE20696.1"/>
    <property type="molecule type" value="Genomic_DNA"/>
</dbReference>
<evidence type="ECO:0000256" key="3">
    <source>
        <dbReference type="ARBA" id="ARBA00022475"/>
    </source>
</evidence>
<dbReference type="GeneID" id="66870089"/>
<dbReference type="OrthoDB" id="9762778at2"/>
<dbReference type="FunFam" id="3.40.50.300:FF:000299">
    <property type="entry name" value="ABC transporter ATP-binding protein/permease"/>
    <property type="match status" value="1"/>
</dbReference>
<evidence type="ECO:0000256" key="5">
    <source>
        <dbReference type="ARBA" id="ARBA00022741"/>
    </source>
</evidence>
<dbReference type="GO" id="GO:0008234">
    <property type="term" value="F:cysteine-type peptidase activity"/>
    <property type="evidence" value="ECO:0007669"/>
    <property type="project" value="UniProtKB-KW"/>
</dbReference>
<evidence type="ECO:0000256" key="1">
    <source>
        <dbReference type="ARBA" id="ARBA00004651"/>
    </source>
</evidence>
<feature type="transmembrane region" description="Helical" evidence="12">
    <location>
        <begin position="161"/>
        <end position="179"/>
    </location>
</feature>
<feature type="domain" description="ABC transmembrane type-1" evidence="14">
    <location>
        <begin position="162"/>
        <end position="441"/>
    </location>
</feature>
<evidence type="ECO:0000259" key="13">
    <source>
        <dbReference type="PROSITE" id="PS50893"/>
    </source>
</evidence>
<organism evidence="16 17">
    <name type="scientific">Virgibacillus pantothenticus</name>
    <dbReference type="NCBI Taxonomy" id="1473"/>
    <lineage>
        <taxon>Bacteria</taxon>
        <taxon>Bacillati</taxon>
        <taxon>Bacillota</taxon>
        <taxon>Bacilli</taxon>
        <taxon>Bacillales</taxon>
        <taxon>Bacillaceae</taxon>
        <taxon>Virgibacillus</taxon>
    </lineage>
</organism>
<evidence type="ECO:0000256" key="7">
    <source>
        <dbReference type="ARBA" id="ARBA00022840"/>
    </source>
</evidence>
<feature type="transmembrane region" description="Helical" evidence="12">
    <location>
        <begin position="385"/>
        <end position="404"/>
    </location>
</feature>